<keyword evidence="2" id="KW-1133">Transmembrane helix</keyword>
<dbReference type="InterPro" id="IPR051311">
    <property type="entry name" value="DedA_domain"/>
</dbReference>
<organism evidence="4 5">
    <name type="scientific">Gordoniibacillus kamchatkensis</name>
    <dbReference type="NCBI Taxonomy" id="1590651"/>
    <lineage>
        <taxon>Bacteria</taxon>
        <taxon>Bacillati</taxon>
        <taxon>Bacillota</taxon>
        <taxon>Bacilli</taxon>
        <taxon>Bacillales</taxon>
        <taxon>Paenibacillaceae</taxon>
        <taxon>Gordoniibacillus</taxon>
    </lineage>
</organism>
<feature type="transmembrane region" description="Helical" evidence="2">
    <location>
        <begin position="136"/>
        <end position="156"/>
    </location>
</feature>
<evidence type="ECO:0000256" key="2">
    <source>
        <dbReference type="SAM" id="Phobius"/>
    </source>
</evidence>
<accession>A0ABR5AEH4</accession>
<name>A0ABR5AEH4_9BACL</name>
<dbReference type="RefSeq" id="WP_041050483.1">
    <property type="nucleotide sequence ID" value="NZ_JXAK01000051.1"/>
</dbReference>
<dbReference type="PANTHER" id="PTHR42709:SF9">
    <property type="entry name" value="ALKALINE PHOSPHATASE LIKE PROTEIN"/>
    <property type="match status" value="1"/>
</dbReference>
<dbReference type="InterPro" id="IPR032816">
    <property type="entry name" value="VTT_dom"/>
</dbReference>
<sequence>MKETMMAFIGHYGYAAVFISMMLGIIGLPLPVEFVMLFAGSIVAATQLHMTGLIAAAWLGAIAGMSVNYGLGRTVGIASIGKVTKYIHLDENKLTQLAVRFQKSGPALIVIGYFVAGLRHAVPFIAGASGMPYKKFIVYAWSGGLLWISAFALFGQKFGRHWHSLIKWLHHPVAVLAIVIVLCLALLLKKKIFSSLSHASGVK</sequence>
<proteinExistence type="inferred from homology"/>
<dbReference type="Proteomes" id="UP000031967">
    <property type="component" value="Unassembled WGS sequence"/>
</dbReference>
<evidence type="ECO:0000313" key="4">
    <source>
        <dbReference type="EMBL" id="KIL38802.1"/>
    </source>
</evidence>
<dbReference type="Pfam" id="PF09335">
    <property type="entry name" value="VTT_dom"/>
    <property type="match status" value="1"/>
</dbReference>
<feature type="transmembrane region" description="Helical" evidence="2">
    <location>
        <begin position="168"/>
        <end position="188"/>
    </location>
</feature>
<comment type="similarity">
    <text evidence="1">Belongs to the DedA family.</text>
</comment>
<dbReference type="EMBL" id="JXAK01000051">
    <property type="protein sequence ID" value="KIL38802.1"/>
    <property type="molecule type" value="Genomic_DNA"/>
</dbReference>
<keyword evidence="5" id="KW-1185">Reference proteome</keyword>
<keyword evidence="2" id="KW-0472">Membrane</keyword>
<dbReference type="PANTHER" id="PTHR42709">
    <property type="entry name" value="ALKALINE PHOSPHATASE LIKE PROTEIN"/>
    <property type="match status" value="1"/>
</dbReference>
<gene>
    <name evidence="4" type="ORF">SD70_24285</name>
</gene>
<feature type="domain" description="VTT" evidence="3">
    <location>
        <begin position="31"/>
        <end position="156"/>
    </location>
</feature>
<evidence type="ECO:0000259" key="3">
    <source>
        <dbReference type="Pfam" id="PF09335"/>
    </source>
</evidence>
<evidence type="ECO:0000256" key="1">
    <source>
        <dbReference type="ARBA" id="ARBA00010792"/>
    </source>
</evidence>
<evidence type="ECO:0000313" key="5">
    <source>
        <dbReference type="Proteomes" id="UP000031967"/>
    </source>
</evidence>
<feature type="transmembrane region" description="Helical" evidence="2">
    <location>
        <begin position="12"/>
        <end position="30"/>
    </location>
</feature>
<keyword evidence="2" id="KW-0812">Transmembrane</keyword>
<feature type="transmembrane region" description="Helical" evidence="2">
    <location>
        <begin position="36"/>
        <end position="63"/>
    </location>
</feature>
<comment type="caution">
    <text evidence="4">The sequence shown here is derived from an EMBL/GenBank/DDBJ whole genome shotgun (WGS) entry which is preliminary data.</text>
</comment>
<protein>
    <recommendedName>
        <fullName evidence="3">VTT domain-containing protein</fullName>
    </recommendedName>
</protein>
<reference evidence="4 5" key="1">
    <citation type="submission" date="2014-12" db="EMBL/GenBank/DDBJ databases">
        <title>Draft genome sequence of Paenibacillus kamchatkensis strain B-2647.</title>
        <authorList>
            <person name="Karlyshev A.V."/>
            <person name="Kudryashova E.B."/>
        </authorList>
    </citation>
    <scope>NUCLEOTIDE SEQUENCE [LARGE SCALE GENOMIC DNA]</scope>
    <source>
        <strain evidence="4 5">VKM B-2647</strain>
    </source>
</reference>